<proteinExistence type="predicted"/>
<evidence type="ECO:0000313" key="2">
    <source>
        <dbReference type="Proteomes" id="UP001215712"/>
    </source>
</evidence>
<name>A0AAD6HSU5_9EURO</name>
<gene>
    <name evidence="1" type="ORF">N7493_002920</name>
</gene>
<protein>
    <submittedName>
        <fullName evidence="1">Uncharacterized protein</fullName>
    </submittedName>
</protein>
<dbReference type="Proteomes" id="UP001215712">
    <property type="component" value="Unassembled WGS sequence"/>
</dbReference>
<reference evidence="1" key="1">
    <citation type="journal article" date="2023" name="IMA Fungus">
        <title>Comparative genomic study of the Penicillium genus elucidates a diverse pangenome and 15 lateral gene transfer events.</title>
        <authorList>
            <person name="Petersen C."/>
            <person name="Sorensen T."/>
            <person name="Nielsen M.R."/>
            <person name="Sondergaard T.E."/>
            <person name="Sorensen J.L."/>
            <person name="Fitzpatrick D.A."/>
            <person name="Frisvad J.C."/>
            <person name="Nielsen K.L."/>
        </authorList>
    </citation>
    <scope>NUCLEOTIDE SEQUENCE</scope>
    <source>
        <strain evidence="1">IBT 17514</strain>
    </source>
</reference>
<accession>A0AAD6HSU5</accession>
<dbReference type="EMBL" id="JAQJAN010000003">
    <property type="protein sequence ID" value="KAJ5734134.1"/>
    <property type="molecule type" value="Genomic_DNA"/>
</dbReference>
<keyword evidence="2" id="KW-1185">Reference proteome</keyword>
<dbReference type="AlphaFoldDB" id="A0AAD6HSU5"/>
<organism evidence="1 2">
    <name type="scientific">Penicillium malachiteum</name>
    <dbReference type="NCBI Taxonomy" id="1324776"/>
    <lineage>
        <taxon>Eukaryota</taxon>
        <taxon>Fungi</taxon>
        <taxon>Dikarya</taxon>
        <taxon>Ascomycota</taxon>
        <taxon>Pezizomycotina</taxon>
        <taxon>Eurotiomycetes</taxon>
        <taxon>Eurotiomycetidae</taxon>
        <taxon>Eurotiales</taxon>
        <taxon>Aspergillaceae</taxon>
        <taxon>Penicillium</taxon>
    </lineage>
</organism>
<comment type="caution">
    <text evidence="1">The sequence shown here is derived from an EMBL/GenBank/DDBJ whole genome shotgun (WGS) entry which is preliminary data.</text>
</comment>
<sequence>MYGFVENIDKAALYFRPIVEMEGFGTNYESVNSCGAMFESSDLIPKDYRIQVFELWITPVDFQ</sequence>
<reference evidence="1" key="2">
    <citation type="submission" date="2023-01" db="EMBL/GenBank/DDBJ databases">
        <authorList>
            <person name="Petersen C."/>
        </authorList>
    </citation>
    <scope>NUCLEOTIDE SEQUENCE</scope>
    <source>
        <strain evidence="1">IBT 17514</strain>
    </source>
</reference>
<evidence type="ECO:0000313" key="1">
    <source>
        <dbReference type="EMBL" id="KAJ5734134.1"/>
    </source>
</evidence>